<keyword evidence="1 3" id="KW-0378">Hydrolase</keyword>
<dbReference type="Proteomes" id="UP000061227">
    <property type="component" value="Unassembled WGS sequence"/>
</dbReference>
<dbReference type="AlphaFoldDB" id="A0A3F3GVU0"/>
<gene>
    <name evidence="3" type="ORF">FPFC_070310</name>
</gene>
<dbReference type="Gene3D" id="3.40.50.1820">
    <property type="entry name" value="alpha/beta hydrolase"/>
    <property type="match status" value="1"/>
</dbReference>
<dbReference type="PANTHER" id="PTHR48081:SF8">
    <property type="entry name" value="ALPHA_BETA HYDROLASE FOLD-3 DOMAIN-CONTAINING PROTEIN-RELATED"/>
    <property type="match status" value="1"/>
</dbReference>
<sequence length="302" mass="34503">MAQQRQVSTTGRLMKYILQALHVLPDLQKERAYQRAVIASQKPYRLAFLHRLLFGATEYNGRNDVLEISPKNVDNRQLIFYLHGGGYWDQPSIMHYRLLKKLADKTQHRLIMPIYPKAPQHQAQETIQWTKEAFLETLEKEHISAEQIVLMGDSAGAGLALSLLQQLRDAQLPLPKQLILISPWFDISDTNHEMKAVQRFDPMLEIAVLDIMAAGYQGELDLDDPLISPLYADFSNMPAINVITGSYDVLHPDAVKFQGIADDEGWDVQTTIYPEMYHDFPEIPIPEGKAAIQQMVQLIKER</sequence>
<accession>A0A3F3GVU0</accession>
<name>A0A3F3GVU0_9LACO</name>
<dbReference type="SUPFAM" id="SSF53474">
    <property type="entry name" value="alpha/beta-Hydrolases"/>
    <property type="match status" value="1"/>
</dbReference>
<dbReference type="InterPro" id="IPR013094">
    <property type="entry name" value="AB_hydrolase_3"/>
</dbReference>
<evidence type="ECO:0000313" key="3">
    <source>
        <dbReference type="EMBL" id="GAP03415.1"/>
    </source>
</evidence>
<reference evidence="3 4" key="1">
    <citation type="journal article" date="2015" name="BMC Genomics">
        <title>Comparative genomics of Fructobacillus spp. and Leuconostoc spp. reveals niche-specific evolution of Fructobacillus spp.</title>
        <authorList>
            <person name="Endo A."/>
            <person name="Tanizawa Y."/>
            <person name="Tanaka N."/>
            <person name="Maeno S."/>
            <person name="Kumar H."/>
            <person name="Shiwa Y."/>
            <person name="Okada S."/>
            <person name="Yoshikawa H."/>
            <person name="Dicks L."/>
            <person name="Nakagawa J."/>
            <person name="Arita M."/>
        </authorList>
    </citation>
    <scope>NUCLEOTIDE SEQUENCE [LARGE SCALE GENOMIC DNA]</scope>
    <source>
        <strain evidence="3 4">DSM 15468</strain>
    </source>
</reference>
<dbReference type="RefSeq" id="WP_059379167.1">
    <property type="nucleotide sequence ID" value="NZ_DF968069.1"/>
</dbReference>
<protein>
    <submittedName>
        <fullName evidence="3">Hydrolase, alpha/beta domain protein</fullName>
    </submittedName>
</protein>
<dbReference type="OrthoDB" id="9815425at2"/>
<dbReference type="STRING" id="220714.SAMN05660469_1376"/>
<dbReference type="InterPro" id="IPR050300">
    <property type="entry name" value="GDXG_lipolytic_enzyme"/>
</dbReference>
<dbReference type="InterPro" id="IPR029058">
    <property type="entry name" value="AB_hydrolase_fold"/>
</dbReference>
<organism evidence="3 4">
    <name type="scientific">Fructobacillus pseudoficulneus</name>
    <dbReference type="NCBI Taxonomy" id="220714"/>
    <lineage>
        <taxon>Bacteria</taxon>
        <taxon>Bacillati</taxon>
        <taxon>Bacillota</taxon>
        <taxon>Bacilli</taxon>
        <taxon>Lactobacillales</taxon>
        <taxon>Lactobacillaceae</taxon>
        <taxon>Fructobacillus</taxon>
    </lineage>
</organism>
<dbReference type="GO" id="GO:0016787">
    <property type="term" value="F:hydrolase activity"/>
    <property type="evidence" value="ECO:0007669"/>
    <property type="project" value="UniProtKB-KW"/>
</dbReference>
<evidence type="ECO:0000259" key="2">
    <source>
        <dbReference type="Pfam" id="PF07859"/>
    </source>
</evidence>
<dbReference type="EMBL" id="DF968069">
    <property type="protein sequence ID" value="GAP03415.1"/>
    <property type="molecule type" value="Genomic_DNA"/>
</dbReference>
<keyword evidence="4" id="KW-1185">Reference proteome</keyword>
<feature type="domain" description="Alpha/beta hydrolase fold-3" evidence="2">
    <location>
        <begin position="79"/>
        <end position="280"/>
    </location>
</feature>
<dbReference type="Pfam" id="PF07859">
    <property type="entry name" value="Abhydrolase_3"/>
    <property type="match status" value="1"/>
</dbReference>
<dbReference type="PANTHER" id="PTHR48081">
    <property type="entry name" value="AB HYDROLASE SUPERFAMILY PROTEIN C4A8.06C"/>
    <property type="match status" value="1"/>
</dbReference>
<evidence type="ECO:0000313" key="4">
    <source>
        <dbReference type="Proteomes" id="UP000061227"/>
    </source>
</evidence>
<proteinExistence type="predicted"/>
<evidence type="ECO:0000256" key="1">
    <source>
        <dbReference type="ARBA" id="ARBA00022801"/>
    </source>
</evidence>